<dbReference type="InterPro" id="IPR016187">
    <property type="entry name" value="CTDL_fold"/>
</dbReference>
<dbReference type="InterPro" id="IPR051043">
    <property type="entry name" value="Sulfatase_Mod_Factor_Kinase"/>
</dbReference>
<evidence type="ECO:0000313" key="2">
    <source>
        <dbReference type="Proteomes" id="UP000604046"/>
    </source>
</evidence>
<reference evidence="1" key="1">
    <citation type="submission" date="2021-02" db="EMBL/GenBank/DDBJ databases">
        <authorList>
            <person name="Dougan E. K."/>
            <person name="Rhodes N."/>
            <person name="Thang M."/>
            <person name="Chan C."/>
        </authorList>
    </citation>
    <scope>NUCLEOTIDE SEQUENCE</scope>
</reference>
<protein>
    <submittedName>
        <fullName evidence="1">Mug158 protein</fullName>
    </submittedName>
</protein>
<dbReference type="AlphaFoldDB" id="A0A812NCE5"/>
<dbReference type="InterPro" id="IPR042095">
    <property type="entry name" value="SUMF_sf"/>
</dbReference>
<dbReference type="PANTHER" id="PTHR23150:SF26">
    <property type="entry name" value="GENERIC METHYLTRANSFERASE"/>
    <property type="match status" value="1"/>
</dbReference>
<dbReference type="OrthoDB" id="424149at2759"/>
<sequence>MELAEVPEHEGPFFWKQDGPQGSMQFKLRTIFEEIDMVWSWPVDVNYQKARAFCALKSEQDGLAGSPEAYRLITEAERQLIRHPEARTENMASRAYDRAMHAGGEEYALSGRNAANANLTYASHNVWEWTEDHFNPLDGSKVHCTYDDFSTPCFDGRHHMIRSMRWKPPGSRHRVRSGWPLF</sequence>
<proteinExistence type="predicted"/>
<dbReference type="Proteomes" id="UP000604046">
    <property type="component" value="Unassembled WGS sequence"/>
</dbReference>
<dbReference type="Gene3D" id="3.90.1580.10">
    <property type="entry name" value="paralog of FGE (formylglycine-generating enzyme)"/>
    <property type="match status" value="1"/>
</dbReference>
<dbReference type="SUPFAM" id="SSF56436">
    <property type="entry name" value="C-type lectin-like"/>
    <property type="match status" value="1"/>
</dbReference>
<dbReference type="GO" id="GO:0120147">
    <property type="term" value="F:formylglycine-generating oxidase activity"/>
    <property type="evidence" value="ECO:0007669"/>
    <property type="project" value="TreeGrafter"/>
</dbReference>
<dbReference type="PANTHER" id="PTHR23150">
    <property type="entry name" value="SULFATASE MODIFYING FACTOR 1, 2"/>
    <property type="match status" value="1"/>
</dbReference>
<keyword evidence="2" id="KW-1185">Reference proteome</keyword>
<organism evidence="1 2">
    <name type="scientific">Symbiodinium natans</name>
    <dbReference type="NCBI Taxonomy" id="878477"/>
    <lineage>
        <taxon>Eukaryota</taxon>
        <taxon>Sar</taxon>
        <taxon>Alveolata</taxon>
        <taxon>Dinophyceae</taxon>
        <taxon>Suessiales</taxon>
        <taxon>Symbiodiniaceae</taxon>
        <taxon>Symbiodinium</taxon>
    </lineage>
</organism>
<accession>A0A812NCE5</accession>
<gene>
    <name evidence="1" type="primary">mug158</name>
    <name evidence="1" type="ORF">SNAT2548_LOCUS15326</name>
</gene>
<name>A0A812NCE5_9DINO</name>
<evidence type="ECO:0000313" key="1">
    <source>
        <dbReference type="EMBL" id="CAE7290428.1"/>
    </source>
</evidence>
<comment type="caution">
    <text evidence="1">The sequence shown here is derived from an EMBL/GenBank/DDBJ whole genome shotgun (WGS) entry which is preliminary data.</text>
</comment>
<dbReference type="EMBL" id="CAJNDS010001935">
    <property type="protein sequence ID" value="CAE7290428.1"/>
    <property type="molecule type" value="Genomic_DNA"/>
</dbReference>